<reference evidence="7" key="2">
    <citation type="submission" date="2020-09" db="EMBL/GenBank/DDBJ databases">
        <authorList>
            <person name="Sun Q."/>
            <person name="Zhou Y."/>
        </authorList>
    </citation>
    <scope>NUCLEOTIDE SEQUENCE</scope>
    <source>
        <strain evidence="7">CGMCC 1.12408</strain>
    </source>
</reference>
<keyword evidence="3" id="KW-0731">Sigma factor</keyword>
<evidence type="ECO:0000256" key="3">
    <source>
        <dbReference type="ARBA" id="ARBA00023082"/>
    </source>
</evidence>
<gene>
    <name evidence="7" type="ORF">GCM10008025_21720</name>
</gene>
<dbReference type="EMBL" id="BMEY01000010">
    <property type="protein sequence ID" value="GGA77920.1"/>
    <property type="molecule type" value="Genomic_DNA"/>
</dbReference>
<dbReference type="Pfam" id="PF08281">
    <property type="entry name" value="Sigma70_r4_2"/>
    <property type="match status" value="1"/>
</dbReference>
<dbReference type="SUPFAM" id="SSF88946">
    <property type="entry name" value="Sigma2 domain of RNA polymerase sigma factors"/>
    <property type="match status" value="1"/>
</dbReference>
<evidence type="ECO:0000313" key="8">
    <source>
        <dbReference type="Proteomes" id="UP000613512"/>
    </source>
</evidence>
<evidence type="ECO:0000259" key="5">
    <source>
        <dbReference type="Pfam" id="PF04542"/>
    </source>
</evidence>
<dbReference type="AlphaFoldDB" id="A0A916S1M5"/>
<dbReference type="SUPFAM" id="SSF88659">
    <property type="entry name" value="Sigma3 and sigma4 domains of RNA polymerase sigma factors"/>
    <property type="match status" value="1"/>
</dbReference>
<feature type="domain" description="RNA polymerase sigma factor 70 region 4 type 2" evidence="6">
    <location>
        <begin position="119"/>
        <end position="171"/>
    </location>
</feature>
<comment type="similarity">
    <text evidence="1">Belongs to the sigma-70 factor family. ECF subfamily.</text>
</comment>
<dbReference type="NCBIfam" id="TIGR02937">
    <property type="entry name" value="sigma70-ECF"/>
    <property type="match status" value="1"/>
</dbReference>
<evidence type="ECO:0000256" key="4">
    <source>
        <dbReference type="ARBA" id="ARBA00023163"/>
    </source>
</evidence>
<dbReference type="Gene3D" id="1.10.10.10">
    <property type="entry name" value="Winged helix-like DNA-binding domain superfamily/Winged helix DNA-binding domain"/>
    <property type="match status" value="1"/>
</dbReference>
<comment type="caution">
    <text evidence="7">The sequence shown here is derived from an EMBL/GenBank/DDBJ whole genome shotgun (WGS) entry which is preliminary data.</text>
</comment>
<dbReference type="InterPro" id="IPR013324">
    <property type="entry name" value="RNA_pol_sigma_r3/r4-like"/>
</dbReference>
<dbReference type="InterPro" id="IPR013325">
    <property type="entry name" value="RNA_pol_sigma_r2"/>
</dbReference>
<name>A0A916S1M5_9BACI</name>
<protein>
    <submittedName>
        <fullName evidence="7">RNA polymerase subunit sigma</fullName>
    </submittedName>
</protein>
<dbReference type="GO" id="GO:0006352">
    <property type="term" value="P:DNA-templated transcription initiation"/>
    <property type="evidence" value="ECO:0007669"/>
    <property type="project" value="InterPro"/>
</dbReference>
<dbReference type="PANTHER" id="PTHR43133:SF60">
    <property type="entry name" value="RNA POLYMERASE SIGMA FACTOR SIGV"/>
    <property type="match status" value="1"/>
</dbReference>
<evidence type="ECO:0000256" key="1">
    <source>
        <dbReference type="ARBA" id="ARBA00010641"/>
    </source>
</evidence>
<dbReference type="Pfam" id="PF04542">
    <property type="entry name" value="Sigma70_r2"/>
    <property type="match status" value="1"/>
</dbReference>
<accession>A0A916S1M5</accession>
<keyword evidence="8" id="KW-1185">Reference proteome</keyword>
<dbReference type="PANTHER" id="PTHR43133">
    <property type="entry name" value="RNA POLYMERASE ECF-TYPE SIGMA FACTO"/>
    <property type="match status" value="1"/>
</dbReference>
<dbReference type="Gene3D" id="1.10.1740.10">
    <property type="match status" value="1"/>
</dbReference>
<evidence type="ECO:0000313" key="7">
    <source>
        <dbReference type="EMBL" id="GGA77920.1"/>
    </source>
</evidence>
<dbReference type="GO" id="GO:0016987">
    <property type="term" value="F:sigma factor activity"/>
    <property type="evidence" value="ECO:0007669"/>
    <property type="project" value="UniProtKB-KW"/>
</dbReference>
<dbReference type="InterPro" id="IPR036388">
    <property type="entry name" value="WH-like_DNA-bd_sf"/>
</dbReference>
<dbReference type="InterPro" id="IPR039425">
    <property type="entry name" value="RNA_pol_sigma-70-like"/>
</dbReference>
<evidence type="ECO:0000259" key="6">
    <source>
        <dbReference type="Pfam" id="PF08281"/>
    </source>
</evidence>
<dbReference type="InterPro" id="IPR014284">
    <property type="entry name" value="RNA_pol_sigma-70_dom"/>
</dbReference>
<keyword evidence="4" id="KW-0804">Transcription</keyword>
<dbReference type="RefSeq" id="WP_188384688.1">
    <property type="nucleotide sequence ID" value="NZ_BMEY01000010.1"/>
</dbReference>
<dbReference type="InterPro" id="IPR007627">
    <property type="entry name" value="RNA_pol_sigma70_r2"/>
</dbReference>
<sequence length="186" mass="22251">MLENLEHDIDIHRMSRENAVLYITENYGEQIKRLIFTYVKNYATTDDIFQEFLIKVYHNLELYSGKASLKTWLFRVAINKCKDYLRSPIHRLTVFQDWMADREAVKSIKSEMMEKEKQQAIVQSILTLSVKYREIFVLRFYQEMSIKQISNVLGLSESTVKMRIMRGKKKLREKLGGEYLEEYEID</sequence>
<dbReference type="Proteomes" id="UP000613512">
    <property type="component" value="Unassembled WGS sequence"/>
</dbReference>
<organism evidence="7 8">
    <name type="scientific">Ornithinibacillus halotolerans</name>
    <dbReference type="NCBI Taxonomy" id="1274357"/>
    <lineage>
        <taxon>Bacteria</taxon>
        <taxon>Bacillati</taxon>
        <taxon>Bacillota</taxon>
        <taxon>Bacilli</taxon>
        <taxon>Bacillales</taxon>
        <taxon>Bacillaceae</taxon>
        <taxon>Ornithinibacillus</taxon>
    </lineage>
</organism>
<dbReference type="GO" id="GO:0003677">
    <property type="term" value="F:DNA binding"/>
    <property type="evidence" value="ECO:0007669"/>
    <property type="project" value="InterPro"/>
</dbReference>
<proteinExistence type="inferred from homology"/>
<keyword evidence="2" id="KW-0805">Transcription regulation</keyword>
<evidence type="ECO:0000256" key="2">
    <source>
        <dbReference type="ARBA" id="ARBA00023015"/>
    </source>
</evidence>
<feature type="domain" description="RNA polymerase sigma-70 region 2" evidence="5">
    <location>
        <begin position="25"/>
        <end position="87"/>
    </location>
</feature>
<reference evidence="7" key="1">
    <citation type="journal article" date="2014" name="Int. J. Syst. Evol. Microbiol.">
        <title>Complete genome sequence of Corynebacterium casei LMG S-19264T (=DSM 44701T), isolated from a smear-ripened cheese.</title>
        <authorList>
            <consortium name="US DOE Joint Genome Institute (JGI-PGF)"/>
            <person name="Walter F."/>
            <person name="Albersmeier A."/>
            <person name="Kalinowski J."/>
            <person name="Ruckert C."/>
        </authorList>
    </citation>
    <scope>NUCLEOTIDE SEQUENCE</scope>
    <source>
        <strain evidence="7">CGMCC 1.12408</strain>
    </source>
</reference>
<dbReference type="InterPro" id="IPR013249">
    <property type="entry name" value="RNA_pol_sigma70_r4_t2"/>
</dbReference>
<dbReference type="CDD" id="cd06171">
    <property type="entry name" value="Sigma70_r4"/>
    <property type="match status" value="1"/>
</dbReference>